<dbReference type="STRING" id="749551.HMPREF9555_00668"/>
<evidence type="ECO:0000259" key="1">
    <source>
        <dbReference type="Pfam" id="PF11443"/>
    </source>
</evidence>
<dbReference type="SUPFAM" id="SSF53300">
    <property type="entry name" value="vWA-like"/>
    <property type="match status" value="1"/>
</dbReference>
<evidence type="ECO:0000259" key="2">
    <source>
        <dbReference type="Pfam" id="PF25043"/>
    </source>
</evidence>
<name>E7N117_9FIRM</name>
<dbReference type="InterPro" id="IPR011205">
    <property type="entry name" value="UCP015417_vWA"/>
</dbReference>
<comment type="caution">
    <text evidence="3">The sequence shown here is derived from an EMBL/GenBank/DDBJ whole genome shotgun (WGS) entry which is preliminary data.</text>
</comment>
<evidence type="ECO:0000313" key="4">
    <source>
        <dbReference type="Proteomes" id="UP000004633"/>
    </source>
</evidence>
<dbReference type="Pfam" id="PF11443">
    <property type="entry name" value="DUF2828"/>
    <property type="match status" value="2"/>
</dbReference>
<reference evidence="3 4" key="1">
    <citation type="submission" date="2010-08" db="EMBL/GenBank/DDBJ databases">
        <authorList>
            <person name="Weinstock G."/>
            <person name="Sodergren E."/>
            <person name="Clifton S."/>
            <person name="Fulton L."/>
            <person name="Fulton B."/>
            <person name="Courtney L."/>
            <person name="Fronick C."/>
            <person name="Harrison M."/>
            <person name="Strong C."/>
            <person name="Farmer C."/>
            <person name="Delahaunty K."/>
            <person name="Markovic C."/>
            <person name="Hall O."/>
            <person name="Minx P."/>
            <person name="Tomlinson C."/>
            <person name="Mitreva M."/>
            <person name="Hou S."/>
            <person name="Chen J."/>
            <person name="Wollam A."/>
            <person name="Pepin K.H."/>
            <person name="Johnson M."/>
            <person name="Bhonagiri V."/>
            <person name="Zhang X."/>
            <person name="Suruliraj S."/>
            <person name="Warren W."/>
            <person name="Chinwalla A."/>
            <person name="Mardis E.R."/>
            <person name="Wilson R.K."/>
        </authorList>
    </citation>
    <scope>NUCLEOTIDE SEQUENCE [LARGE SCALE GENOMIC DNA]</scope>
    <source>
        <strain evidence="3 4">F0399</strain>
    </source>
</reference>
<feature type="domain" description="DUF2828" evidence="1">
    <location>
        <begin position="126"/>
        <end position="291"/>
    </location>
</feature>
<dbReference type="RefSeq" id="WP_009349346.1">
    <property type="nucleotide sequence ID" value="NZ_GL638132.1"/>
</dbReference>
<dbReference type="PANTHER" id="PTHR31373">
    <property type="entry name" value="OS06G0652100 PROTEIN"/>
    <property type="match status" value="1"/>
</dbReference>
<dbReference type="InterPro" id="IPR036465">
    <property type="entry name" value="vWFA_dom_sf"/>
</dbReference>
<dbReference type="PIRSF" id="PIRSF015417">
    <property type="entry name" value="T31B5_30_vWA"/>
    <property type="match status" value="1"/>
</dbReference>
<dbReference type="AlphaFoldDB" id="E7N117"/>
<dbReference type="Proteomes" id="UP000004633">
    <property type="component" value="Unassembled WGS sequence"/>
</dbReference>
<feature type="domain" description="DUF2828" evidence="1">
    <location>
        <begin position="16"/>
        <end position="97"/>
    </location>
</feature>
<evidence type="ECO:0000313" key="3">
    <source>
        <dbReference type="EMBL" id="EFW30126.1"/>
    </source>
</evidence>
<evidence type="ECO:0008006" key="5">
    <source>
        <dbReference type="Google" id="ProtNLM"/>
    </source>
</evidence>
<protein>
    <recommendedName>
        <fullName evidence="5">DUF2828 family protein</fullName>
    </recommendedName>
</protein>
<keyword evidence="4" id="KW-1185">Reference proteome</keyword>
<gene>
    <name evidence="3" type="ORF">HMPREF9555_00668</name>
</gene>
<dbReference type="HOGENOM" id="CLU_011744_1_2_9"/>
<proteinExistence type="predicted"/>
<sequence>MLELLKKENNETFARTENDAAALASTGSDCLDLFASIGALRAADEEEIRRRFVRAFAEDRTTALRILFYARDIRGGLGERRVFRVILAYLAVHAPEVVEKLLPLVAEYGRWDDVAALVDTPCAPCAARVIAAQLRADLRALSAGESVSLLAKWLPSINTSSRAAVMRGRRLARLLGQTEAQYRKTLVQLRRRIAIIEDHLRTKDYTFDYEKQPSRALFLYRRAFLRNDKERYTEFITRVERGEASMHVGTLYPYDLIRPLLDFDVVYGTSQGREPFSEEERRSMDAAWRSLPDYTHGENALVVMDGSGSMYQWGANPQPIAVAVSLAVYFAERNEGRFKNHFITFSQHPRLVEVKGARIDEKAAYCTSFNEAADTNIQAVFELILETAVKNGLSQEELPARLYIISDMEFNICTQNADMTNFAYAKELFASHGYTLPELVFWNVASRHGHQPVAQNEQGVMLVSGCSPSVFGMVVEERITPYDYMMQVLGSERYAGISA</sequence>
<dbReference type="Gene3D" id="3.40.50.410">
    <property type="entry name" value="von Willebrand factor, type A domain"/>
    <property type="match status" value="1"/>
</dbReference>
<accession>E7N117</accession>
<organism evidence="3 4">
    <name type="scientific">Selenomonas artemidis F0399</name>
    <dbReference type="NCBI Taxonomy" id="749551"/>
    <lineage>
        <taxon>Bacteria</taxon>
        <taxon>Bacillati</taxon>
        <taxon>Bacillota</taxon>
        <taxon>Negativicutes</taxon>
        <taxon>Selenomonadales</taxon>
        <taxon>Selenomonadaceae</taxon>
        <taxon>Selenomonas</taxon>
    </lineage>
</organism>
<dbReference type="Pfam" id="PF25043">
    <property type="entry name" value="DUF7788"/>
    <property type="match status" value="1"/>
</dbReference>
<dbReference type="EMBL" id="AECV01000008">
    <property type="protein sequence ID" value="EFW30126.1"/>
    <property type="molecule type" value="Genomic_DNA"/>
</dbReference>
<dbReference type="InterPro" id="IPR058580">
    <property type="entry name" value="DUF2828"/>
</dbReference>
<dbReference type="PANTHER" id="PTHR31373:SF27">
    <property type="entry name" value="TROVE DOMAIN-CONTAINING PROTEIN"/>
    <property type="match status" value="1"/>
</dbReference>
<feature type="domain" description="DUF7788" evidence="2">
    <location>
        <begin position="299"/>
        <end position="478"/>
    </location>
</feature>
<dbReference type="InterPro" id="IPR056690">
    <property type="entry name" value="DUF7788"/>
</dbReference>